<dbReference type="InterPro" id="IPR021509">
    <property type="entry name" value="DUF3169"/>
</dbReference>
<accession>A0ABQ5NPR6</accession>
<reference evidence="2" key="1">
    <citation type="submission" date="2022-08" db="EMBL/GenBank/DDBJ databases">
        <title>Draft genome sequence of Lysinibacillus sp. strain KH24.</title>
        <authorList>
            <person name="Kanbe H."/>
            <person name="Itoh H."/>
        </authorList>
    </citation>
    <scope>NUCLEOTIDE SEQUENCE</scope>
    <source>
        <strain evidence="2">KH24</strain>
    </source>
</reference>
<keyword evidence="1" id="KW-0812">Transmembrane</keyword>
<evidence type="ECO:0000313" key="3">
    <source>
        <dbReference type="Proteomes" id="UP001065593"/>
    </source>
</evidence>
<dbReference type="RefSeq" id="WP_264990243.1">
    <property type="nucleotide sequence ID" value="NZ_BRZA01000008.1"/>
</dbReference>
<proteinExistence type="predicted"/>
<feature type="transmembrane region" description="Helical" evidence="1">
    <location>
        <begin position="33"/>
        <end position="57"/>
    </location>
</feature>
<name>A0ABQ5NPR6_9BACI</name>
<gene>
    <name evidence="2" type="ORF">LYSBPC_34570</name>
</gene>
<dbReference type="Proteomes" id="UP001065593">
    <property type="component" value="Unassembled WGS sequence"/>
</dbReference>
<keyword evidence="3" id="KW-1185">Reference proteome</keyword>
<comment type="caution">
    <text evidence="2">The sequence shown here is derived from an EMBL/GenBank/DDBJ whole genome shotgun (WGS) entry which is preliminary data.</text>
</comment>
<dbReference type="Pfam" id="PF11368">
    <property type="entry name" value="DUF3169"/>
    <property type="match status" value="1"/>
</dbReference>
<evidence type="ECO:0000256" key="1">
    <source>
        <dbReference type="SAM" id="Phobius"/>
    </source>
</evidence>
<feature type="transmembrane region" description="Helical" evidence="1">
    <location>
        <begin position="89"/>
        <end position="107"/>
    </location>
</feature>
<organism evidence="2 3">
    <name type="scientific">Lysinibacillus piscis</name>
    <dbReference type="NCBI Taxonomy" id="2518931"/>
    <lineage>
        <taxon>Bacteria</taxon>
        <taxon>Bacillati</taxon>
        <taxon>Bacillota</taxon>
        <taxon>Bacilli</taxon>
        <taxon>Bacillales</taxon>
        <taxon>Bacillaceae</taxon>
        <taxon>Lysinibacillus</taxon>
    </lineage>
</organism>
<evidence type="ECO:0000313" key="2">
    <source>
        <dbReference type="EMBL" id="GLC90330.1"/>
    </source>
</evidence>
<feature type="transmembrane region" description="Helical" evidence="1">
    <location>
        <begin position="173"/>
        <end position="197"/>
    </location>
</feature>
<feature type="transmembrane region" description="Helical" evidence="1">
    <location>
        <begin position="113"/>
        <end position="135"/>
    </location>
</feature>
<protein>
    <submittedName>
        <fullName evidence="2">DUF3169 family protein</fullName>
    </submittedName>
</protein>
<feature type="transmembrane region" description="Helical" evidence="1">
    <location>
        <begin position="9"/>
        <end position="27"/>
    </location>
</feature>
<sequence length="227" mass="25099">MKKHVGKMLLGAIAGFIVAYGVMHLKFDVNMPAMGFEFTIIFMIITMILISFSLIGYMKVKGDAKKQLVGDAQDELETLQYKRSSDTMIASNTAIYFSTLMLAIVSLTDVPNIFIFISLGLVLVSIVLNTIYANLGKSLQPERNWPSVNDKDYAKKILAISDEGERHVILQGLYGAFASLNGLLLLAIFILIGYSAVSGVSQLLAIFIIVFILIITNTQYMLTIRNK</sequence>
<keyword evidence="1" id="KW-0472">Membrane</keyword>
<feature type="transmembrane region" description="Helical" evidence="1">
    <location>
        <begin position="203"/>
        <end position="222"/>
    </location>
</feature>
<dbReference type="EMBL" id="BRZA01000008">
    <property type="protein sequence ID" value="GLC90330.1"/>
    <property type="molecule type" value="Genomic_DNA"/>
</dbReference>
<keyword evidence="1" id="KW-1133">Transmembrane helix</keyword>